<dbReference type="GO" id="GO:0070475">
    <property type="term" value="P:rRNA base methylation"/>
    <property type="evidence" value="ECO:0007669"/>
    <property type="project" value="TreeGrafter"/>
</dbReference>
<keyword evidence="1" id="KW-0489">Methyltransferase</keyword>
<dbReference type="SUPFAM" id="SSF53335">
    <property type="entry name" value="S-adenosyl-L-methionine-dependent methyltransferases"/>
    <property type="match status" value="1"/>
</dbReference>
<dbReference type="GO" id="GO:0005634">
    <property type="term" value="C:nucleus"/>
    <property type="evidence" value="ECO:0007669"/>
    <property type="project" value="TreeGrafter"/>
</dbReference>
<dbReference type="InterPro" id="IPR010286">
    <property type="entry name" value="METTL16/RlmF"/>
</dbReference>
<reference evidence="5" key="1">
    <citation type="submission" date="2017-02" db="UniProtKB">
        <authorList>
            <consortium name="WormBaseParasite"/>
        </authorList>
    </citation>
    <scope>IDENTIFICATION</scope>
</reference>
<evidence type="ECO:0000256" key="2">
    <source>
        <dbReference type="ARBA" id="ARBA00022679"/>
    </source>
</evidence>
<protein>
    <submittedName>
        <fullName evidence="5">Methyltransferase-like protein 16 homolog (inferred by orthology to a C. elegans protein)</fullName>
    </submittedName>
</protein>
<evidence type="ECO:0000313" key="4">
    <source>
        <dbReference type="Proteomes" id="UP000267096"/>
    </source>
</evidence>
<reference evidence="3 4" key="2">
    <citation type="submission" date="2018-11" db="EMBL/GenBank/DDBJ databases">
        <authorList>
            <consortium name="Pathogen Informatics"/>
        </authorList>
    </citation>
    <scope>NUCLEOTIDE SEQUENCE [LARGE SCALE GENOMIC DNA]</scope>
</reference>
<accession>A0A0M3JDK6</accession>
<dbReference type="Gene3D" id="3.40.50.150">
    <property type="entry name" value="Vaccinia Virus protein VP39"/>
    <property type="match status" value="1"/>
</dbReference>
<evidence type="ECO:0000313" key="5">
    <source>
        <dbReference type="WBParaSite" id="ASIM_0000569401-mRNA-1"/>
    </source>
</evidence>
<evidence type="ECO:0000313" key="3">
    <source>
        <dbReference type="EMBL" id="VDK25616.1"/>
    </source>
</evidence>
<keyword evidence="4" id="KW-1185">Reference proteome</keyword>
<evidence type="ECO:0000256" key="1">
    <source>
        <dbReference type="ARBA" id="ARBA00022603"/>
    </source>
</evidence>
<dbReference type="PANTHER" id="PTHR13393:SF0">
    <property type="entry name" value="RNA N6-ADENOSINE-METHYLTRANSFERASE METTL16"/>
    <property type="match status" value="1"/>
</dbReference>
<name>A0A0M3JDK6_ANISI</name>
<gene>
    <name evidence="3" type="ORF">ASIM_LOCUS5489</name>
</gene>
<dbReference type="AlphaFoldDB" id="A0A0M3JDK6"/>
<dbReference type="WBParaSite" id="ASIM_0000569401-mRNA-1">
    <property type="protein sequence ID" value="ASIM_0000569401-mRNA-1"/>
    <property type="gene ID" value="ASIM_0000569401"/>
</dbReference>
<dbReference type="InterPro" id="IPR029063">
    <property type="entry name" value="SAM-dependent_MTases_sf"/>
</dbReference>
<dbReference type="OrthoDB" id="514248at2759"/>
<dbReference type="Proteomes" id="UP000267096">
    <property type="component" value="Unassembled WGS sequence"/>
</dbReference>
<dbReference type="PANTHER" id="PTHR13393">
    <property type="entry name" value="SAM-DEPENDENT METHYLTRANSFERASE"/>
    <property type="match status" value="1"/>
</dbReference>
<keyword evidence="2" id="KW-0808">Transferase</keyword>
<dbReference type="EMBL" id="UYRR01010797">
    <property type="protein sequence ID" value="VDK25616.1"/>
    <property type="molecule type" value="Genomic_DNA"/>
</dbReference>
<sequence length="141" mass="15773">MRQVCSGTGASCIYALLGAKQCGWRFLATESDEYAAKVASGNVRNNQLIDLIEVVKVRDDRLIKDLVRGYGNLEFTFCMCNPPFYGEDEAETLDESNKAMENKCYEVTKRSAPHSATIGRRNELSVTVFFLASFISCIECF</sequence>
<proteinExistence type="predicted"/>
<dbReference type="GO" id="GO:0008168">
    <property type="term" value="F:methyltransferase activity"/>
    <property type="evidence" value="ECO:0007669"/>
    <property type="project" value="UniProtKB-KW"/>
</dbReference>
<organism evidence="5">
    <name type="scientific">Anisakis simplex</name>
    <name type="common">Herring worm</name>
    <dbReference type="NCBI Taxonomy" id="6269"/>
    <lineage>
        <taxon>Eukaryota</taxon>
        <taxon>Metazoa</taxon>
        <taxon>Ecdysozoa</taxon>
        <taxon>Nematoda</taxon>
        <taxon>Chromadorea</taxon>
        <taxon>Rhabditida</taxon>
        <taxon>Spirurina</taxon>
        <taxon>Ascaridomorpha</taxon>
        <taxon>Ascaridoidea</taxon>
        <taxon>Anisakidae</taxon>
        <taxon>Anisakis</taxon>
        <taxon>Anisakis simplex complex</taxon>
    </lineage>
</organism>
<dbReference type="Pfam" id="PF05971">
    <property type="entry name" value="Methyltransf_10"/>
    <property type="match status" value="1"/>
</dbReference>